<reference evidence="3" key="2">
    <citation type="submission" date="2022-03" db="EMBL/GenBank/DDBJ databases">
        <title>Draft title - Genomic analysis of global carrot germplasm unveils the trajectory of domestication and the origin of high carotenoid orange carrot.</title>
        <authorList>
            <person name="Iorizzo M."/>
            <person name="Ellison S."/>
            <person name="Senalik D."/>
            <person name="Macko-Podgorni A."/>
            <person name="Grzebelus D."/>
            <person name="Bostan H."/>
            <person name="Rolling W."/>
            <person name="Curaba J."/>
            <person name="Simon P."/>
        </authorList>
    </citation>
    <scope>NUCLEOTIDE SEQUENCE</scope>
    <source>
        <tissue evidence="3">Leaf</tissue>
    </source>
</reference>
<feature type="compositionally biased region" description="Low complexity" evidence="1">
    <location>
        <begin position="45"/>
        <end position="55"/>
    </location>
</feature>
<dbReference type="Gramene" id="KZN09748">
    <property type="protein sequence ID" value="KZN09748"/>
    <property type="gene ID" value="DCAR_002404"/>
</dbReference>
<reference evidence="3" key="1">
    <citation type="journal article" date="2016" name="Nat. Genet.">
        <title>A high-quality carrot genome assembly provides new insights into carotenoid accumulation and asterid genome evolution.</title>
        <authorList>
            <person name="Iorizzo M."/>
            <person name="Ellison S."/>
            <person name="Senalik D."/>
            <person name="Zeng P."/>
            <person name="Satapoomin P."/>
            <person name="Huang J."/>
            <person name="Bowman M."/>
            <person name="Iovene M."/>
            <person name="Sanseverino W."/>
            <person name="Cavagnaro P."/>
            <person name="Yildiz M."/>
            <person name="Macko-Podgorni A."/>
            <person name="Moranska E."/>
            <person name="Grzebelus E."/>
            <person name="Grzebelus D."/>
            <person name="Ashrafi H."/>
            <person name="Zheng Z."/>
            <person name="Cheng S."/>
            <person name="Spooner D."/>
            <person name="Van Deynze A."/>
            <person name="Simon P."/>
        </authorList>
    </citation>
    <scope>NUCLEOTIDE SEQUENCE</scope>
    <source>
        <tissue evidence="3">Leaf</tissue>
    </source>
</reference>
<sequence length="80" mass="8933">MKESVKNALRSAVVVIGALAFGHLTLQLAFKPYLEKTQQQMEALQNQEPQSSESSESNDEQFDDTHILMSDEGFTNLDDS</sequence>
<dbReference type="PANTHER" id="PTHR33982">
    <property type="entry name" value="OUTER ENVELOPE MEMBRANE PROTEIN 7-RELATED"/>
    <property type="match status" value="1"/>
</dbReference>
<dbReference type="InterPro" id="IPR038944">
    <property type="entry name" value="OEP7-like"/>
</dbReference>
<dbReference type="AlphaFoldDB" id="A0A166H5F9"/>
<evidence type="ECO:0000256" key="2">
    <source>
        <dbReference type="SAM" id="Phobius"/>
    </source>
</evidence>
<gene>
    <name evidence="3" type="ORF">DCAR_0102501</name>
</gene>
<dbReference type="EMBL" id="CP093343">
    <property type="protein sequence ID" value="WOG83326.1"/>
    <property type="molecule type" value="Genomic_DNA"/>
</dbReference>
<evidence type="ECO:0000256" key="1">
    <source>
        <dbReference type="SAM" id="MobiDB-lite"/>
    </source>
</evidence>
<evidence type="ECO:0000313" key="3">
    <source>
        <dbReference type="EMBL" id="WOG83326.1"/>
    </source>
</evidence>
<keyword evidence="4" id="KW-1185">Reference proteome</keyword>
<proteinExistence type="predicted"/>
<keyword evidence="2" id="KW-0472">Membrane</keyword>
<accession>A0A166H5F9</accession>
<protein>
    <submittedName>
        <fullName evidence="3">Uncharacterized protein</fullName>
    </submittedName>
</protein>
<name>A0A166H5F9_DAUCS</name>
<keyword evidence="2" id="KW-0812">Transmembrane</keyword>
<organism evidence="3 4">
    <name type="scientific">Daucus carota subsp. sativus</name>
    <name type="common">Carrot</name>
    <dbReference type="NCBI Taxonomy" id="79200"/>
    <lineage>
        <taxon>Eukaryota</taxon>
        <taxon>Viridiplantae</taxon>
        <taxon>Streptophyta</taxon>
        <taxon>Embryophyta</taxon>
        <taxon>Tracheophyta</taxon>
        <taxon>Spermatophyta</taxon>
        <taxon>Magnoliopsida</taxon>
        <taxon>eudicotyledons</taxon>
        <taxon>Gunneridae</taxon>
        <taxon>Pentapetalae</taxon>
        <taxon>asterids</taxon>
        <taxon>campanulids</taxon>
        <taxon>Apiales</taxon>
        <taxon>Apiaceae</taxon>
        <taxon>Apioideae</taxon>
        <taxon>Scandiceae</taxon>
        <taxon>Daucinae</taxon>
        <taxon>Daucus</taxon>
        <taxon>Daucus sect. Daucus</taxon>
    </lineage>
</organism>
<keyword evidence="2" id="KW-1133">Transmembrane helix</keyword>
<dbReference type="Proteomes" id="UP000077755">
    <property type="component" value="Chromosome 1"/>
</dbReference>
<evidence type="ECO:0000313" key="4">
    <source>
        <dbReference type="Proteomes" id="UP000077755"/>
    </source>
</evidence>
<dbReference type="OMA" id="NSNVEGW"/>
<feature type="transmembrane region" description="Helical" evidence="2">
    <location>
        <begin position="12"/>
        <end position="30"/>
    </location>
</feature>
<feature type="region of interest" description="Disordered" evidence="1">
    <location>
        <begin position="38"/>
        <end position="80"/>
    </location>
</feature>
<dbReference type="PANTHER" id="PTHR33982:SF4">
    <property type="entry name" value="TRANSMEMBRANE PROTEIN"/>
    <property type="match status" value="1"/>
</dbReference>